<protein>
    <recommendedName>
        <fullName evidence="3">PB1 domain-containing protein</fullName>
    </recommendedName>
</protein>
<sequence>MKLLVIYKENAKRVIIEEPSIEHLKEKIKTEFGLEENQHFVIKIFDSEFNDYCDIENDIEIIPFSKIKVETINVDVENVTLTPSQHNSNQNHNESPLRNTAWNPTLIKILPEDFSSQARTQLLEAMRVYNEKGKLFEAPFAVKKECKTVLATILLKCTYYPTTEQYDAVCRALIRDFPCLREPIGSGFSGWKCAVRYKIEDERRKEKSSITEIKNNSGKRSRNNPHKPAPNLNVKKPKKGEVNYAPNLENSKDEALKLKEVMLRNGDIENLESSLDKTFPLRREEINKNPPLASIKTSWPKLFHPDQLILEVKRITNVSIDTALAENLPPIILMLNQIIDKEPKLHAKNSNNNDDVGREDILEEDVSYKVLLQLPKYFKEQWSFYSEEREEGQPGLQGQTKVGIILKNSGIYAIEGESTTLVTDIVTAKEAVQCLIAVYYVCNLDYPKKGKNSLSFLQYICGVKGGKQPQKTMNLITKLERFKSGH</sequence>
<evidence type="ECO:0000256" key="1">
    <source>
        <dbReference type="SAM" id="MobiDB-lite"/>
    </source>
</evidence>
<feature type="region of interest" description="Disordered" evidence="1">
    <location>
        <begin position="206"/>
        <end position="245"/>
    </location>
</feature>
<gene>
    <name evidence="2" type="ORF">g.17436</name>
</gene>
<accession>A0A1B6L1X9</accession>
<proteinExistence type="predicted"/>
<evidence type="ECO:0008006" key="3">
    <source>
        <dbReference type="Google" id="ProtNLM"/>
    </source>
</evidence>
<reference evidence="2" key="1">
    <citation type="submission" date="2015-11" db="EMBL/GenBank/DDBJ databases">
        <title>De novo transcriptome assembly of four potential Pierce s Disease insect vectors from Arizona vineyards.</title>
        <authorList>
            <person name="Tassone E.E."/>
        </authorList>
    </citation>
    <scope>NUCLEOTIDE SEQUENCE</scope>
</reference>
<dbReference type="AlphaFoldDB" id="A0A1B6L1X9"/>
<dbReference type="PANTHER" id="PTHR31025:SF25">
    <property type="entry name" value="ZINC FINGER (C2H2)-60"/>
    <property type="match status" value="1"/>
</dbReference>
<dbReference type="PANTHER" id="PTHR31025">
    <property type="entry name" value="SI:CH211-196P9.1-RELATED"/>
    <property type="match status" value="1"/>
</dbReference>
<name>A0A1B6L1X9_9HEMI</name>
<dbReference type="EMBL" id="GEBQ01022255">
    <property type="protein sequence ID" value="JAT17722.1"/>
    <property type="molecule type" value="Transcribed_RNA"/>
</dbReference>
<evidence type="ECO:0000313" key="2">
    <source>
        <dbReference type="EMBL" id="JAT17722.1"/>
    </source>
</evidence>
<organism evidence="2">
    <name type="scientific">Graphocephala atropunctata</name>
    <dbReference type="NCBI Taxonomy" id="36148"/>
    <lineage>
        <taxon>Eukaryota</taxon>
        <taxon>Metazoa</taxon>
        <taxon>Ecdysozoa</taxon>
        <taxon>Arthropoda</taxon>
        <taxon>Hexapoda</taxon>
        <taxon>Insecta</taxon>
        <taxon>Pterygota</taxon>
        <taxon>Neoptera</taxon>
        <taxon>Paraneoptera</taxon>
        <taxon>Hemiptera</taxon>
        <taxon>Auchenorrhyncha</taxon>
        <taxon>Membracoidea</taxon>
        <taxon>Cicadellidae</taxon>
        <taxon>Cicadellinae</taxon>
        <taxon>Cicadellini</taxon>
        <taxon>Graphocephala</taxon>
    </lineage>
</organism>